<reference evidence="2 3" key="1">
    <citation type="submission" date="2021-03" db="EMBL/GenBank/DDBJ databases">
        <title>Enterococcal diversity collection.</title>
        <authorList>
            <person name="Gilmore M.S."/>
            <person name="Schwartzman J."/>
            <person name="Van Tyne D."/>
            <person name="Martin M."/>
            <person name="Earl A.M."/>
            <person name="Manson A.L."/>
            <person name="Straub T."/>
            <person name="Salamzade R."/>
            <person name="Saavedra J."/>
            <person name="Lebreton F."/>
            <person name="Prichula J."/>
            <person name="Schaufler K."/>
            <person name="Gaca A."/>
            <person name="Sgardioli B."/>
            <person name="Wagenaar J."/>
            <person name="Strong T."/>
        </authorList>
    </citation>
    <scope>NUCLEOTIDE SEQUENCE [LARGE SCALE GENOMIC DNA]</scope>
    <source>
        <strain evidence="2 3">MJM16</strain>
    </source>
</reference>
<feature type="transmembrane region" description="Helical" evidence="1">
    <location>
        <begin position="391"/>
        <end position="420"/>
    </location>
</feature>
<feature type="transmembrane region" description="Helical" evidence="1">
    <location>
        <begin position="87"/>
        <end position="107"/>
    </location>
</feature>
<feature type="transmembrane region" description="Helical" evidence="1">
    <location>
        <begin position="301"/>
        <end position="325"/>
    </location>
</feature>
<comment type="caution">
    <text evidence="2">The sequence shown here is derived from an EMBL/GenBank/DDBJ whole genome shotgun (WGS) entry which is preliminary data.</text>
</comment>
<gene>
    <name evidence="2" type="ORF">JZO85_11345</name>
</gene>
<feature type="transmembrane region" description="Helical" evidence="1">
    <location>
        <begin position="241"/>
        <end position="261"/>
    </location>
</feature>
<feature type="transmembrane region" description="Helical" evidence="1">
    <location>
        <begin position="193"/>
        <end position="210"/>
    </location>
</feature>
<keyword evidence="1" id="KW-0472">Membrane</keyword>
<keyword evidence="1" id="KW-0812">Transmembrane</keyword>
<feature type="transmembrane region" description="Helical" evidence="1">
    <location>
        <begin position="508"/>
        <end position="528"/>
    </location>
</feature>
<keyword evidence="3" id="KW-1185">Reference proteome</keyword>
<dbReference type="EMBL" id="JAFLVR010000026">
    <property type="protein sequence ID" value="MBO0452869.1"/>
    <property type="molecule type" value="Genomic_DNA"/>
</dbReference>
<feature type="transmembrane region" description="Helical" evidence="1">
    <location>
        <begin position="23"/>
        <end position="41"/>
    </location>
</feature>
<dbReference type="Proteomes" id="UP000664495">
    <property type="component" value="Unassembled WGS sequence"/>
</dbReference>
<name>A0ABS3HHG5_9ENTE</name>
<feature type="transmembrane region" description="Helical" evidence="1">
    <location>
        <begin position="465"/>
        <end position="488"/>
    </location>
</feature>
<evidence type="ECO:0000256" key="1">
    <source>
        <dbReference type="SAM" id="Phobius"/>
    </source>
</evidence>
<feature type="transmembrane region" description="Helical" evidence="1">
    <location>
        <begin position="345"/>
        <end position="370"/>
    </location>
</feature>
<organism evidence="2 3">
    <name type="scientific">Candidatus Enterococcus murrayae</name>
    <dbReference type="NCBI Taxonomy" id="2815321"/>
    <lineage>
        <taxon>Bacteria</taxon>
        <taxon>Bacillati</taxon>
        <taxon>Bacillota</taxon>
        <taxon>Bacilli</taxon>
        <taxon>Lactobacillales</taxon>
        <taxon>Enterococcaceae</taxon>
        <taxon>Enterococcus</taxon>
    </lineage>
</organism>
<protein>
    <submittedName>
        <fullName evidence="2">Tetronasin resistance protein</fullName>
    </submittedName>
</protein>
<feature type="transmembrane region" description="Helical" evidence="1">
    <location>
        <begin position="165"/>
        <end position="186"/>
    </location>
</feature>
<evidence type="ECO:0000313" key="3">
    <source>
        <dbReference type="Proteomes" id="UP000664495"/>
    </source>
</evidence>
<evidence type="ECO:0000313" key="2">
    <source>
        <dbReference type="EMBL" id="MBO0452869.1"/>
    </source>
</evidence>
<keyword evidence="1" id="KW-1133">Transmembrane helix</keyword>
<dbReference type="RefSeq" id="WP_207108643.1">
    <property type="nucleotide sequence ID" value="NZ_JAFLVR010000026.1"/>
</dbReference>
<accession>A0ABS3HHG5</accession>
<proteinExistence type="predicted"/>
<feature type="transmembrane region" description="Helical" evidence="1">
    <location>
        <begin position="128"/>
        <end position="153"/>
    </location>
</feature>
<sequence length="537" mass="57947">MNEKFARWSVLFIQYVKRDWKKIIVWILGLGVFSGAFVPAFEEIGKGQGLLGMFETMQNPAMISMVGPTPIQSGADYTLGAMYAQEMLLFCGLFAMIISALHVVSHTRKEEELGLTELVRSFRVGRQANSLAVITEMVLINLLLGAFIGGVMASFDVTAISTEGAFLFGASIAAAGIIGGVLALVVSQIMATSTGATGSTLGLIGLLYIVRAGTDVSDADLSMFNPMGWTYLTYPFTENNWTPLLAALIFSIALTVAAFILEGHRDMGAGYLPEREGRATAKKSLLSVPGLIFKINKGVMIGWLIAFVVMGAAYGSIYGDMQVFLGGNELMKQMFTQSGVSIEESFTGTIMMVMIGLVSILPIVVVNKLFSEETRMHLSQLYATKVTRGQLYWTTVSLAILAGVIGVGLASAGLGGTAIAAMKNKSTMDLLDFLAAGYNFLPSVLFYIGLAALALGWLPKFGKVIYAYLGYSFALNYFGGILDLPEWFAKTAIQSWIPRMPMEDFDGTVVVVITIISVVFMLLGYLGYKKRDLVEGA</sequence>
<feature type="transmembrane region" description="Helical" evidence="1">
    <location>
        <begin position="440"/>
        <end position="458"/>
    </location>
</feature>